<accession>A0A5C8NQ77</accession>
<dbReference type="SUPFAM" id="SSF55174">
    <property type="entry name" value="Alpha-L RNA-binding motif"/>
    <property type="match status" value="1"/>
</dbReference>
<dbReference type="Proteomes" id="UP000321574">
    <property type="component" value="Unassembled WGS sequence"/>
</dbReference>
<dbReference type="RefSeq" id="WP_147668328.1">
    <property type="nucleotide sequence ID" value="NZ_VDUW01000008.1"/>
</dbReference>
<dbReference type="Gene3D" id="3.10.290.10">
    <property type="entry name" value="RNA-binding S4 domain"/>
    <property type="match status" value="1"/>
</dbReference>
<keyword evidence="3" id="KW-1185">Reference proteome</keyword>
<dbReference type="AlphaFoldDB" id="A0A5C8NQ77"/>
<keyword evidence="1" id="KW-0694">RNA-binding</keyword>
<dbReference type="NCBIfam" id="TIGR02988">
    <property type="entry name" value="YaaA_near_RecF"/>
    <property type="match status" value="1"/>
</dbReference>
<dbReference type="GO" id="GO:0003723">
    <property type="term" value="F:RNA binding"/>
    <property type="evidence" value="ECO:0007669"/>
    <property type="project" value="UniProtKB-KW"/>
</dbReference>
<dbReference type="InterPro" id="IPR036986">
    <property type="entry name" value="S4_RNA-bd_sf"/>
</dbReference>
<dbReference type="CDD" id="cd00165">
    <property type="entry name" value="S4"/>
    <property type="match status" value="1"/>
</dbReference>
<dbReference type="OrthoDB" id="9811532at2"/>
<evidence type="ECO:0000313" key="2">
    <source>
        <dbReference type="EMBL" id="TXL63398.1"/>
    </source>
</evidence>
<evidence type="ECO:0000256" key="1">
    <source>
        <dbReference type="PROSITE-ProRule" id="PRU00182"/>
    </source>
</evidence>
<proteinExistence type="predicted"/>
<name>A0A5C8NQ77_9BACI</name>
<sequence>MHEQIEIKTEYITLGQFLKLANILDSGGMIKQFLQEQGVLVNGEKEQRRGRKLYPNDVVEIDNGESFVVISE</sequence>
<protein>
    <submittedName>
        <fullName evidence="2">S4 domain-containing protein YaaA</fullName>
    </submittedName>
</protein>
<evidence type="ECO:0000313" key="3">
    <source>
        <dbReference type="Proteomes" id="UP000321574"/>
    </source>
</evidence>
<comment type="caution">
    <text evidence="2">The sequence shown here is derived from an EMBL/GenBank/DDBJ whole genome shotgun (WGS) entry which is preliminary data.</text>
</comment>
<dbReference type="InterPro" id="IPR014330">
    <property type="entry name" value="RNA-bd_S4-rel_YaaA"/>
</dbReference>
<dbReference type="Pfam" id="PF13275">
    <property type="entry name" value="S4_2"/>
    <property type="match status" value="1"/>
</dbReference>
<gene>
    <name evidence="2" type="primary">yaaA</name>
    <name evidence="2" type="ORF">FHP05_11330</name>
</gene>
<reference evidence="2 3" key="1">
    <citation type="submission" date="2019-06" db="EMBL/GenBank/DDBJ databases">
        <title>Cerasibacillus sp. nov., isolated from maize field.</title>
        <authorList>
            <person name="Lin S.-Y."/>
            <person name="Tsai C.-F."/>
            <person name="Young C.-C."/>
        </authorList>
    </citation>
    <scope>NUCLEOTIDE SEQUENCE [LARGE SCALE GENOMIC DNA]</scope>
    <source>
        <strain evidence="2 3">CC-CFT480</strain>
    </source>
</reference>
<dbReference type="PROSITE" id="PS50889">
    <property type="entry name" value="S4"/>
    <property type="match status" value="1"/>
</dbReference>
<dbReference type="EMBL" id="VDUW01000008">
    <property type="protein sequence ID" value="TXL63398.1"/>
    <property type="molecule type" value="Genomic_DNA"/>
</dbReference>
<organism evidence="2 3">
    <name type="scientific">Cerasibacillus terrae</name>
    <dbReference type="NCBI Taxonomy" id="2498845"/>
    <lineage>
        <taxon>Bacteria</taxon>
        <taxon>Bacillati</taxon>
        <taxon>Bacillota</taxon>
        <taxon>Bacilli</taxon>
        <taxon>Bacillales</taxon>
        <taxon>Bacillaceae</taxon>
        <taxon>Cerasibacillus</taxon>
    </lineage>
</organism>